<evidence type="ECO:0000313" key="4">
    <source>
        <dbReference type="EMBL" id="SVD89990.1"/>
    </source>
</evidence>
<dbReference type="EMBL" id="UINC01180670">
    <property type="protein sequence ID" value="SVD89990.1"/>
    <property type="molecule type" value="Genomic_DNA"/>
</dbReference>
<gene>
    <name evidence="4" type="ORF">METZ01_LOCUS442844</name>
</gene>
<dbReference type="PANTHER" id="PTHR22683">
    <property type="entry name" value="SPORULATION PROTEIN RELATED"/>
    <property type="match status" value="1"/>
</dbReference>
<protein>
    <recommendedName>
        <fullName evidence="3">FtsK domain-containing protein</fullName>
    </recommendedName>
</protein>
<feature type="domain" description="FtsK" evidence="3">
    <location>
        <begin position="1"/>
        <end position="177"/>
    </location>
</feature>
<sequence>KSVCINTMIISILYKAKPDEVKFILMDPKKIELSVYKSLVGYHLITAPNLDEYVMTTAENLVAILDSAIVEMERRFQVFADARVRNICEYHERKLNDHGLESIPYVIVIIDELADLMMTSGRAIEEPITRLAQKARAVGIHLVVATQRPSVDVITGLIKSNFPARIAFQVSSKVDSRTIIDQMGAEKLLGKGDMLFLLPGTASPLRLHNAFVSLDEIEAIVQHIETQPKPDEISLPEVRKEKLGGNYSLDEEQDELLHDA</sequence>
<name>A0A382Z3U5_9ZZZZ</name>
<feature type="non-terminal residue" evidence="4">
    <location>
        <position position="1"/>
    </location>
</feature>
<evidence type="ECO:0000259" key="3">
    <source>
        <dbReference type="PROSITE" id="PS50901"/>
    </source>
</evidence>
<dbReference type="GO" id="GO:0005524">
    <property type="term" value="F:ATP binding"/>
    <property type="evidence" value="ECO:0007669"/>
    <property type="project" value="UniProtKB-KW"/>
</dbReference>
<dbReference type="SUPFAM" id="SSF52540">
    <property type="entry name" value="P-loop containing nucleoside triphosphate hydrolases"/>
    <property type="match status" value="1"/>
</dbReference>
<dbReference type="GO" id="GO:0003677">
    <property type="term" value="F:DNA binding"/>
    <property type="evidence" value="ECO:0007669"/>
    <property type="project" value="InterPro"/>
</dbReference>
<feature type="non-terminal residue" evidence="4">
    <location>
        <position position="260"/>
    </location>
</feature>
<dbReference type="InterPro" id="IPR050206">
    <property type="entry name" value="FtsK/SpoIIIE/SftA"/>
</dbReference>
<dbReference type="PROSITE" id="PS50901">
    <property type="entry name" value="FTSK"/>
    <property type="match status" value="1"/>
</dbReference>
<dbReference type="PANTHER" id="PTHR22683:SF41">
    <property type="entry name" value="DNA TRANSLOCASE FTSK"/>
    <property type="match status" value="1"/>
</dbReference>
<dbReference type="AlphaFoldDB" id="A0A382Z3U5"/>
<proteinExistence type="predicted"/>
<accession>A0A382Z3U5</accession>
<reference evidence="4" key="1">
    <citation type="submission" date="2018-05" db="EMBL/GenBank/DDBJ databases">
        <authorList>
            <person name="Lanie J.A."/>
            <person name="Ng W.-L."/>
            <person name="Kazmierczak K.M."/>
            <person name="Andrzejewski T.M."/>
            <person name="Davidsen T.M."/>
            <person name="Wayne K.J."/>
            <person name="Tettelin H."/>
            <person name="Glass J.I."/>
            <person name="Rusch D."/>
            <person name="Podicherti R."/>
            <person name="Tsui H.-C.T."/>
            <person name="Winkler M.E."/>
        </authorList>
    </citation>
    <scope>NUCLEOTIDE SEQUENCE</scope>
</reference>
<keyword evidence="1" id="KW-0547">Nucleotide-binding</keyword>
<dbReference type="InterPro" id="IPR002543">
    <property type="entry name" value="FtsK_dom"/>
</dbReference>
<evidence type="ECO:0000256" key="2">
    <source>
        <dbReference type="ARBA" id="ARBA00022840"/>
    </source>
</evidence>
<organism evidence="4">
    <name type="scientific">marine metagenome</name>
    <dbReference type="NCBI Taxonomy" id="408172"/>
    <lineage>
        <taxon>unclassified sequences</taxon>
        <taxon>metagenomes</taxon>
        <taxon>ecological metagenomes</taxon>
    </lineage>
</organism>
<evidence type="ECO:0000256" key="1">
    <source>
        <dbReference type="ARBA" id="ARBA00022741"/>
    </source>
</evidence>
<dbReference type="Gene3D" id="3.40.50.300">
    <property type="entry name" value="P-loop containing nucleotide triphosphate hydrolases"/>
    <property type="match status" value="1"/>
</dbReference>
<dbReference type="InterPro" id="IPR027417">
    <property type="entry name" value="P-loop_NTPase"/>
</dbReference>
<dbReference type="Pfam" id="PF01580">
    <property type="entry name" value="FtsK_SpoIIIE"/>
    <property type="match status" value="1"/>
</dbReference>
<keyword evidence="2" id="KW-0067">ATP-binding</keyword>